<reference evidence="2" key="1">
    <citation type="submission" date="2014-09" db="EMBL/GenBank/DDBJ databases">
        <authorList>
            <person name="Magalhaes I.L.F."/>
            <person name="Oliveira U."/>
            <person name="Santos F.R."/>
            <person name="Vidigal T.H.D.A."/>
            <person name="Brescovit A.D."/>
            <person name="Santos A.J."/>
        </authorList>
    </citation>
    <scope>NUCLEOTIDE SEQUENCE</scope>
    <source>
        <tissue evidence="2">Shoot tissue taken approximately 20 cm above the soil surface</tissue>
    </source>
</reference>
<keyword evidence="1" id="KW-0812">Transmembrane</keyword>
<organism evidence="2">
    <name type="scientific">Arundo donax</name>
    <name type="common">Giant reed</name>
    <name type="synonym">Donax arundinaceus</name>
    <dbReference type="NCBI Taxonomy" id="35708"/>
    <lineage>
        <taxon>Eukaryota</taxon>
        <taxon>Viridiplantae</taxon>
        <taxon>Streptophyta</taxon>
        <taxon>Embryophyta</taxon>
        <taxon>Tracheophyta</taxon>
        <taxon>Spermatophyta</taxon>
        <taxon>Magnoliopsida</taxon>
        <taxon>Liliopsida</taxon>
        <taxon>Poales</taxon>
        <taxon>Poaceae</taxon>
        <taxon>PACMAD clade</taxon>
        <taxon>Arundinoideae</taxon>
        <taxon>Arundineae</taxon>
        <taxon>Arundo</taxon>
    </lineage>
</organism>
<keyword evidence="1" id="KW-1133">Transmembrane helix</keyword>
<proteinExistence type="predicted"/>
<protein>
    <submittedName>
        <fullName evidence="2">Uncharacterized protein</fullName>
    </submittedName>
</protein>
<reference evidence="2" key="2">
    <citation type="journal article" date="2015" name="Data Brief">
        <title>Shoot transcriptome of the giant reed, Arundo donax.</title>
        <authorList>
            <person name="Barrero R.A."/>
            <person name="Guerrero F.D."/>
            <person name="Moolhuijzen P."/>
            <person name="Goolsby J.A."/>
            <person name="Tidwell J."/>
            <person name="Bellgard S.E."/>
            <person name="Bellgard M.I."/>
        </authorList>
    </citation>
    <scope>NUCLEOTIDE SEQUENCE</scope>
    <source>
        <tissue evidence="2">Shoot tissue taken approximately 20 cm above the soil surface</tissue>
    </source>
</reference>
<name>A0A0A9FGQ7_ARUDO</name>
<feature type="transmembrane region" description="Helical" evidence="1">
    <location>
        <begin position="20"/>
        <end position="36"/>
    </location>
</feature>
<accession>A0A0A9FGQ7</accession>
<evidence type="ECO:0000313" key="2">
    <source>
        <dbReference type="EMBL" id="JAE11512.1"/>
    </source>
</evidence>
<evidence type="ECO:0000256" key="1">
    <source>
        <dbReference type="SAM" id="Phobius"/>
    </source>
</evidence>
<keyword evidence="1" id="KW-0472">Membrane</keyword>
<dbReference type="AlphaFoldDB" id="A0A0A9FGQ7"/>
<dbReference type="EMBL" id="GBRH01186384">
    <property type="protein sequence ID" value="JAE11512.1"/>
    <property type="molecule type" value="Transcribed_RNA"/>
</dbReference>
<sequence>MLGPGYLASSYQSNCLSFSSSYFAYKMVVYLILLDFRA</sequence>